<keyword evidence="2" id="KW-1003">Cell membrane</keyword>
<feature type="transmembrane region" description="Helical" evidence="6">
    <location>
        <begin position="159"/>
        <end position="183"/>
    </location>
</feature>
<proteinExistence type="predicted"/>
<evidence type="ECO:0000256" key="3">
    <source>
        <dbReference type="ARBA" id="ARBA00022692"/>
    </source>
</evidence>
<feature type="transmembrane region" description="Helical" evidence="6">
    <location>
        <begin position="74"/>
        <end position="95"/>
    </location>
</feature>
<evidence type="ECO:0000313" key="7">
    <source>
        <dbReference type="EMBL" id="KYO49394.1"/>
    </source>
</evidence>
<evidence type="ECO:0000256" key="4">
    <source>
        <dbReference type="ARBA" id="ARBA00022989"/>
    </source>
</evidence>
<evidence type="ECO:0000256" key="1">
    <source>
        <dbReference type="ARBA" id="ARBA00004651"/>
    </source>
</evidence>
<keyword evidence="4 6" id="KW-1133">Transmembrane helix</keyword>
<dbReference type="Proteomes" id="UP000075787">
    <property type="component" value="Unassembled WGS sequence"/>
</dbReference>
<dbReference type="InterPro" id="IPR001123">
    <property type="entry name" value="LeuE-type"/>
</dbReference>
<protein>
    <recommendedName>
        <fullName evidence="9">LysE family translocator</fullName>
    </recommendedName>
</protein>
<dbReference type="PANTHER" id="PTHR30086:SF20">
    <property type="entry name" value="ARGININE EXPORTER PROTEIN ARGO-RELATED"/>
    <property type="match status" value="1"/>
</dbReference>
<keyword evidence="5 6" id="KW-0472">Membrane</keyword>
<dbReference type="OrthoDB" id="9807053at2"/>
<name>A0A162JKR8_9PROT</name>
<evidence type="ECO:0000256" key="5">
    <source>
        <dbReference type="ARBA" id="ARBA00023136"/>
    </source>
</evidence>
<evidence type="ECO:0000256" key="6">
    <source>
        <dbReference type="SAM" id="Phobius"/>
    </source>
</evidence>
<dbReference type="GeneID" id="97240429"/>
<comment type="caution">
    <text evidence="7">The sequence shown here is derived from an EMBL/GenBank/DDBJ whole genome shotgun (WGS) entry which is preliminary data.</text>
</comment>
<dbReference type="GO" id="GO:0015171">
    <property type="term" value="F:amino acid transmembrane transporter activity"/>
    <property type="evidence" value="ECO:0007669"/>
    <property type="project" value="TreeGrafter"/>
</dbReference>
<feature type="transmembrane region" description="Helical" evidence="6">
    <location>
        <begin position="195"/>
        <end position="216"/>
    </location>
</feature>
<dbReference type="EMBL" id="LPZR01000228">
    <property type="protein sequence ID" value="KYO49394.1"/>
    <property type="molecule type" value="Genomic_DNA"/>
</dbReference>
<evidence type="ECO:0000313" key="8">
    <source>
        <dbReference type="Proteomes" id="UP000075787"/>
    </source>
</evidence>
<keyword evidence="3 6" id="KW-0812">Transmembrane</keyword>
<organism evidence="7 8">
    <name type="scientific">Tistrella mobilis</name>
    <dbReference type="NCBI Taxonomy" id="171437"/>
    <lineage>
        <taxon>Bacteria</taxon>
        <taxon>Pseudomonadati</taxon>
        <taxon>Pseudomonadota</taxon>
        <taxon>Alphaproteobacteria</taxon>
        <taxon>Geminicoccales</taxon>
        <taxon>Geminicoccaceae</taxon>
        <taxon>Tistrella</taxon>
    </lineage>
</organism>
<gene>
    <name evidence="7" type="ORF">AUP44_17780</name>
</gene>
<reference evidence="7 8" key="1">
    <citation type="submission" date="2015-12" db="EMBL/GenBank/DDBJ databases">
        <title>Genome sequence of Tistrella mobilis MCCC 1A02139.</title>
        <authorList>
            <person name="Lu L."/>
            <person name="Lai Q."/>
            <person name="Shao Z."/>
            <person name="Qian P."/>
        </authorList>
    </citation>
    <scope>NUCLEOTIDE SEQUENCE [LARGE SCALE GENOMIC DNA]</scope>
    <source>
        <strain evidence="7 8">MCCC 1A02139</strain>
    </source>
</reference>
<dbReference type="AlphaFoldDB" id="A0A162JKR8"/>
<dbReference type="Pfam" id="PF01810">
    <property type="entry name" value="LysE"/>
    <property type="match status" value="1"/>
</dbReference>
<dbReference type="PANTHER" id="PTHR30086">
    <property type="entry name" value="ARGININE EXPORTER PROTEIN ARGO"/>
    <property type="match status" value="1"/>
</dbReference>
<feature type="transmembrane region" description="Helical" evidence="6">
    <location>
        <begin position="131"/>
        <end position="153"/>
    </location>
</feature>
<evidence type="ECO:0008006" key="9">
    <source>
        <dbReference type="Google" id="ProtNLM"/>
    </source>
</evidence>
<dbReference type="RefSeq" id="WP_062770355.1">
    <property type="nucleotide sequence ID" value="NZ_CP121045.1"/>
</dbReference>
<comment type="subcellular location">
    <subcellularLocation>
        <location evidence="1">Cell membrane</location>
        <topology evidence="1">Multi-pass membrane protein</topology>
    </subcellularLocation>
</comment>
<dbReference type="GO" id="GO:0005886">
    <property type="term" value="C:plasma membrane"/>
    <property type="evidence" value="ECO:0007669"/>
    <property type="project" value="UniProtKB-SubCell"/>
</dbReference>
<accession>A0A162JKR8</accession>
<feature type="transmembrane region" description="Helical" evidence="6">
    <location>
        <begin position="43"/>
        <end position="68"/>
    </location>
</feature>
<sequence length="219" mass="22762">MTAQLFGSVMLLAVVHLAAMLSPRPTALIVLRHGAEPRMGPMAPLVSGIVGATVTNVALMMAGVAAVIAASPALGLALALGGAAYLVWLGIRNLMAAVTKMRHRRAARAAAPPVPPPPQRRSPAALFRDGYLVNLLNPKIAIFYVSIFSQVATPDLPRAALAVFGGQLILQSALFWSCFAILARSGVIARAVDASNGWVDFVFGGALIGFATTLAWSAL</sequence>
<evidence type="ECO:0000256" key="2">
    <source>
        <dbReference type="ARBA" id="ARBA00022475"/>
    </source>
</evidence>